<gene>
    <name evidence="1" type="ORF">CCMP2556_LOCUS35625</name>
</gene>
<keyword evidence="2" id="KW-1185">Reference proteome</keyword>
<sequence length="202" mass="21924">MCPKGMAAIDEEIMEFRLAERCTFLEYVPVKGISRCTSAPELKDAVGGCPTFEDDLEKVPPSVVPSASCGASCTENDWSDGGRSLDWLSTCSSMGDSMIEFSGSDGADETPKWSIGSQRHAEGLCKPCAWFWRPGSCTRGRECQHCHLCPAGTLQKQKRHNRELAKAMRRKARQQSVAEAAPGRVRTATDQAVGLVALAVLI</sequence>
<dbReference type="EMBL" id="CAXAMN010022740">
    <property type="protein sequence ID" value="CAK9072412.1"/>
    <property type="molecule type" value="Genomic_DNA"/>
</dbReference>
<reference evidence="1 2" key="1">
    <citation type="submission" date="2024-02" db="EMBL/GenBank/DDBJ databases">
        <authorList>
            <person name="Chen Y."/>
            <person name="Shah S."/>
            <person name="Dougan E. K."/>
            <person name="Thang M."/>
            <person name="Chan C."/>
        </authorList>
    </citation>
    <scope>NUCLEOTIDE SEQUENCE [LARGE SCALE GENOMIC DNA]</scope>
</reference>
<protein>
    <recommendedName>
        <fullName evidence="3">C3H1-type domain-containing protein</fullName>
    </recommendedName>
</protein>
<accession>A0ABP0PA98</accession>
<proteinExistence type="predicted"/>
<comment type="caution">
    <text evidence="1">The sequence shown here is derived from an EMBL/GenBank/DDBJ whole genome shotgun (WGS) entry which is preliminary data.</text>
</comment>
<evidence type="ECO:0008006" key="3">
    <source>
        <dbReference type="Google" id="ProtNLM"/>
    </source>
</evidence>
<dbReference type="Proteomes" id="UP001642484">
    <property type="component" value="Unassembled WGS sequence"/>
</dbReference>
<evidence type="ECO:0000313" key="1">
    <source>
        <dbReference type="EMBL" id="CAK9072412.1"/>
    </source>
</evidence>
<name>A0ABP0PA98_9DINO</name>
<organism evidence="1 2">
    <name type="scientific">Durusdinium trenchii</name>
    <dbReference type="NCBI Taxonomy" id="1381693"/>
    <lineage>
        <taxon>Eukaryota</taxon>
        <taxon>Sar</taxon>
        <taxon>Alveolata</taxon>
        <taxon>Dinophyceae</taxon>
        <taxon>Suessiales</taxon>
        <taxon>Symbiodiniaceae</taxon>
        <taxon>Durusdinium</taxon>
    </lineage>
</organism>
<evidence type="ECO:0000313" key="2">
    <source>
        <dbReference type="Proteomes" id="UP001642484"/>
    </source>
</evidence>